<evidence type="ECO:0000256" key="8">
    <source>
        <dbReference type="ARBA" id="ARBA00023163"/>
    </source>
</evidence>
<dbReference type="InterPro" id="IPR013801">
    <property type="entry name" value="STAT_TF_DNA-bd"/>
</dbReference>
<evidence type="ECO:0000256" key="10">
    <source>
        <dbReference type="SAM" id="MobiDB-lite"/>
    </source>
</evidence>
<dbReference type="CDD" id="cd16855">
    <property type="entry name" value="STAT5_CCD"/>
    <property type="match status" value="1"/>
</dbReference>
<dbReference type="InterPro" id="IPR046994">
    <property type="entry name" value="STAT5_CC"/>
</dbReference>
<evidence type="ECO:0000256" key="6">
    <source>
        <dbReference type="ARBA" id="ARBA00023015"/>
    </source>
</evidence>
<keyword evidence="13" id="KW-1185">Reference proteome</keyword>
<dbReference type="Gene3D" id="2.60.40.630">
    <property type="entry name" value="STAT transcription factor, DNA-binding domain"/>
    <property type="match status" value="1"/>
</dbReference>
<proteinExistence type="predicted"/>
<dbReference type="SUPFAM" id="SSF48092">
    <property type="entry name" value="Transcription factor STAT-4 N-domain"/>
    <property type="match status" value="1"/>
</dbReference>
<dbReference type="InterPro" id="IPR036535">
    <property type="entry name" value="STAT_N_sf"/>
</dbReference>
<dbReference type="PANTHER" id="PTHR11801">
    <property type="entry name" value="SIGNAL TRANSDUCER AND ACTIVATOR OF TRANSCRIPTION"/>
    <property type="match status" value="1"/>
</dbReference>
<keyword evidence="9" id="KW-0539">Nucleus</keyword>
<evidence type="ECO:0000256" key="5">
    <source>
        <dbReference type="ARBA" id="ARBA00022999"/>
    </source>
</evidence>
<keyword evidence="4" id="KW-0597">Phosphoprotein</keyword>
<keyword evidence="5" id="KW-0727">SH2 domain</keyword>
<dbReference type="SUPFAM" id="SSF47655">
    <property type="entry name" value="STAT"/>
    <property type="match status" value="1"/>
</dbReference>
<feature type="region of interest" description="Disordered" evidence="10">
    <location>
        <begin position="286"/>
        <end position="315"/>
    </location>
</feature>
<dbReference type="SUPFAM" id="SSF49417">
    <property type="entry name" value="p53-like transcription factors"/>
    <property type="match status" value="1"/>
</dbReference>
<accession>A0A8C3SHU7</accession>
<feature type="domain" description="STAT transcription factor protein interaction" evidence="11">
    <location>
        <begin position="2"/>
        <end position="126"/>
    </location>
</feature>
<sequence length="373" mass="42885">MALWIQAQQLQGEALRQMQALYGQHFPIEVRHYLSQWLESQAWDSIDLDNPQENLKATQLLEGLIQELQKKADHQVGEDGFLLKIKLGHYATQLQNTYDRCPMELVRCIRHILYHEQRLVREATNVSSQAGGSLADTMSQKHLQINQTFEELRLVTQDTENELKKLQQTQEYFIIQYQENMRLQAQFSQLSQLGPQERMSRETTLQQKKASLEAWLHREAQTLQQYRVELAEKHQKTLQLLRKQQTTILDDELIQWKRRQQLAGNGGPPEGTLDVLQSWCVCPCQGRGSRRGRDVPPGPSRRPGPVTLAPPPSTFIIEKQPPQVLKTQTKFAATVRLLVGGKLNVHMNPPQVKATIISEQQAKALLKNESTRK</sequence>
<evidence type="ECO:0000256" key="2">
    <source>
        <dbReference type="ARBA" id="ARBA00004496"/>
    </source>
</evidence>
<dbReference type="Gene3D" id="1.10.532.10">
    <property type="entry name" value="STAT transcription factor, N-terminal domain"/>
    <property type="match status" value="1"/>
</dbReference>
<organism evidence="12 13">
    <name type="scientific">Chelydra serpentina</name>
    <name type="common">Snapping turtle</name>
    <name type="synonym">Testudo serpentina</name>
    <dbReference type="NCBI Taxonomy" id="8475"/>
    <lineage>
        <taxon>Eukaryota</taxon>
        <taxon>Metazoa</taxon>
        <taxon>Chordata</taxon>
        <taxon>Craniata</taxon>
        <taxon>Vertebrata</taxon>
        <taxon>Euteleostomi</taxon>
        <taxon>Archelosauria</taxon>
        <taxon>Testudinata</taxon>
        <taxon>Testudines</taxon>
        <taxon>Cryptodira</taxon>
        <taxon>Durocryptodira</taxon>
        <taxon>Americhelydia</taxon>
        <taxon>Chelydroidea</taxon>
        <taxon>Chelydridae</taxon>
        <taxon>Chelydra</taxon>
    </lineage>
</organism>
<evidence type="ECO:0000256" key="7">
    <source>
        <dbReference type="ARBA" id="ARBA00023125"/>
    </source>
</evidence>
<name>A0A8C3SHU7_CHESE</name>
<reference evidence="12" key="2">
    <citation type="submission" date="2025-09" db="UniProtKB">
        <authorList>
            <consortium name="Ensembl"/>
        </authorList>
    </citation>
    <scope>IDENTIFICATION</scope>
</reference>
<dbReference type="Proteomes" id="UP000694403">
    <property type="component" value="Unplaced"/>
</dbReference>
<protein>
    <recommendedName>
        <fullName evidence="11">STAT transcription factor protein interaction domain-containing protein</fullName>
    </recommendedName>
</protein>
<dbReference type="Pfam" id="PF02864">
    <property type="entry name" value="STAT_bind"/>
    <property type="match status" value="1"/>
</dbReference>
<dbReference type="InterPro" id="IPR015988">
    <property type="entry name" value="STAT_TF_CC"/>
</dbReference>
<keyword evidence="7" id="KW-0238">DNA-binding</keyword>
<evidence type="ECO:0000313" key="12">
    <source>
        <dbReference type="Ensembl" id="ENSCSRP00000015413.1"/>
    </source>
</evidence>
<dbReference type="InterPro" id="IPR013799">
    <property type="entry name" value="STAT_TF_prot_interaction"/>
</dbReference>
<dbReference type="Ensembl" id="ENSCSRT00000016071.1">
    <property type="protein sequence ID" value="ENSCSRP00000015413.1"/>
    <property type="gene ID" value="ENSCSRG00000011788.1"/>
</dbReference>
<keyword evidence="8" id="KW-0804">Transcription</keyword>
<dbReference type="SMART" id="SM00964">
    <property type="entry name" value="STAT_int"/>
    <property type="match status" value="1"/>
</dbReference>
<dbReference type="FunFam" id="1.20.1050.20:FF:000002">
    <property type="entry name" value="Signal transducer and activator of transcription"/>
    <property type="match status" value="1"/>
</dbReference>
<dbReference type="GO" id="GO:0007165">
    <property type="term" value="P:signal transduction"/>
    <property type="evidence" value="ECO:0007669"/>
    <property type="project" value="InterPro"/>
</dbReference>
<dbReference type="InterPro" id="IPR008967">
    <property type="entry name" value="p53-like_TF_DNA-bd_sf"/>
</dbReference>
<keyword evidence="3" id="KW-0963">Cytoplasm</keyword>
<dbReference type="GO" id="GO:0003700">
    <property type="term" value="F:DNA-binding transcription factor activity"/>
    <property type="evidence" value="ECO:0007669"/>
    <property type="project" value="InterPro"/>
</dbReference>
<evidence type="ECO:0000256" key="3">
    <source>
        <dbReference type="ARBA" id="ARBA00022490"/>
    </source>
</evidence>
<reference evidence="12" key="1">
    <citation type="submission" date="2025-08" db="UniProtKB">
        <authorList>
            <consortium name="Ensembl"/>
        </authorList>
    </citation>
    <scope>IDENTIFICATION</scope>
</reference>
<dbReference type="GO" id="GO:0005634">
    <property type="term" value="C:nucleus"/>
    <property type="evidence" value="ECO:0007669"/>
    <property type="project" value="UniProtKB-SubCell"/>
</dbReference>
<evidence type="ECO:0000256" key="1">
    <source>
        <dbReference type="ARBA" id="ARBA00004123"/>
    </source>
</evidence>
<comment type="subcellular location">
    <subcellularLocation>
        <location evidence="2">Cytoplasm</location>
    </subcellularLocation>
    <subcellularLocation>
        <location evidence="1">Nucleus</location>
    </subcellularLocation>
</comment>
<feature type="compositionally biased region" description="Pro residues" evidence="10">
    <location>
        <begin position="296"/>
        <end position="313"/>
    </location>
</feature>
<dbReference type="GO" id="GO:0005737">
    <property type="term" value="C:cytoplasm"/>
    <property type="evidence" value="ECO:0007669"/>
    <property type="project" value="UniProtKB-SubCell"/>
</dbReference>
<evidence type="ECO:0000313" key="13">
    <source>
        <dbReference type="Proteomes" id="UP000694403"/>
    </source>
</evidence>
<evidence type="ECO:0000259" key="11">
    <source>
        <dbReference type="SMART" id="SM00964"/>
    </source>
</evidence>
<dbReference type="InterPro" id="IPR013800">
    <property type="entry name" value="STAT_TF_alpha"/>
</dbReference>
<dbReference type="Pfam" id="PF02865">
    <property type="entry name" value="STAT_int"/>
    <property type="match status" value="1"/>
</dbReference>
<keyword evidence="6" id="KW-0805">Transcription regulation</keyword>
<dbReference type="FunFam" id="1.10.532.10:FF:000002">
    <property type="entry name" value="Signal transducer and activator of transcription"/>
    <property type="match status" value="1"/>
</dbReference>
<dbReference type="GO" id="GO:0003677">
    <property type="term" value="F:DNA binding"/>
    <property type="evidence" value="ECO:0007669"/>
    <property type="project" value="UniProtKB-KW"/>
</dbReference>
<dbReference type="Gene3D" id="1.20.1050.20">
    <property type="entry name" value="STAT transcription factor, all-alpha domain"/>
    <property type="match status" value="1"/>
</dbReference>
<evidence type="ECO:0000256" key="9">
    <source>
        <dbReference type="ARBA" id="ARBA00023242"/>
    </source>
</evidence>
<dbReference type="InterPro" id="IPR001217">
    <property type="entry name" value="STAT"/>
</dbReference>
<evidence type="ECO:0000256" key="4">
    <source>
        <dbReference type="ARBA" id="ARBA00022553"/>
    </source>
</evidence>
<dbReference type="AlphaFoldDB" id="A0A8C3SHU7"/>
<dbReference type="Pfam" id="PF01017">
    <property type="entry name" value="STAT_alpha"/>
    <property type="match status" value="1"/>
</dbReference>
<dbReference type="InterPro" id="IPR012345">
    <property type="entry name" value="STAT_TF_DNA-bd_N"/>
</dbReference>